<dbReference type="AlphaFoldDB" id="A0A381T2L4"/>
<sequence>VDNLFLILGAIFAIGMMVLMVKYAKFIHVQPKVEAERRKRKEESPTNLEENSKNNQ</sequence>
<evidence type="ECO:0000256" key="2">
    <source>
        <dbReference type="SAM" id="Phobius"/>
    </source>
</evidence>
<keyword evidence="2" id="KW-0472">Membrane</keyword>
<keyword evidence="2" id="KW-0812">Transmembrane</keyword>
<organism evidence="3">
    <name type="scientific">marine metagenome</name>
    <dbReference type="NCBI Taxonomy" id="408172"/>
    <lineage>
        <taxon>unclassified sequences</taxon>
        <taxon>metagenomes</taxon>
        <taxon>ecological metagenomes</taxon>
    </lineage>
</organism>
<proteinExistence type="predicted"/>
<feature type="region of interest" description="Disordered" evidence="1">
    <location>
        <begin position="34"/>
        <end position="56"/>
    </location>
</feature>
<accession>A0A381T2L4</accession>
<feature type="compositionally biased region" description="Basic and acidic residues" evidence="1">
    <location>
        <begin position="34"/>
        <end position="44"/>
    </location>
</feature>
<feature type="transmembrane region" description="Helical" evidence="2">
    <location>
        <begin position="6"/>
        <end position="24"/>
    </location>
</feature>
<feature type="compositionally biased region" description="Polar residues" evidence="1">
    <location>
        <begin position="45"/>
        <end position="56"/>
    </location>
</feature>
<protein>
    <submittedName>
        <fullName evidence="3">Uncharacterized protein</fullName>
    </submittedName>
</protein>
<evidence type="ECO:0000256" key="1">
    <source>
        <dbReference type="SAM" id="MobiDB-lite"/>
    </source>
</evidence>
<evidence type="ECO:0000313" key="3">
    <source>
        <dbReference type="EMBL" id="SVA10445.1"/>
    </source>
</evidence>
<reference evidence="3" key="1">
    <citation type="submission" date="2018-05" db="EMBL/GenBank/DDBJ databases">
        <authorList>
            <person name="Lanie J.A."/>
            <person name="Ng W.-L."/>
            <person name="Kazmierczak K.M."/>
            <person name="Andrzejewski T.M."/>
            <person name="Davidsen T.M."/>
            <person name="Wayne K.J."/>
            <person name="Tettelin H."/>
            <person name="Glass J.I."/>
            <person name="Rusch D."/>
            <person name="Podicherti R."/>
            <person name="Tsui H.-C.T."/>
            <person name="Winkler M.E."/>
        </authorList>
    </citation>
    <scope>NUCLEOTIDE SEQUENCE</scope>
</reference>
<keyword evidence="2" id="KW-1133">Transmembrane helix</keyword>
<gene>
    <name evidence="3" type="ORF">METZ01_LOCUS63299</name>
</gene>
<name>A0A381T2L4_9ZZZZ</name>
<feature type="non-terminal residue" evidence="3">
    <location>
        <position position="1"/>
    </location>
</feature>
<dbReference type="EMBL" id="UINC01003931">
    <property type="protein sequence ID" value="SVA10445.1"/>
    <property type="molecule type" value="Genomic_DNA"/>
</dbReference>